<dbReference type="RefSeq" id="WP_189867118.1">
    <property type="nucleotide sequence ID" value="NZ_BMVW01000028.1"/>
</dbReference>
<keyword evidence="4" id="KW-1185">Reference proteome</keyword>
<evidence type="ECO:0000256" key="1">
    <source>
        <dbReference type="SAM" id="MobiDB-lite"/>
    </source>
</evidence>
<evidence type="ECO:0008006" key="5">
    <source>
        <dbReference type="Google" id="ProtNLM"/>
    </source>
</evidence>
<name>A0A918UYP4_9ACTN</name>
<feature type="region of interest" description="Disordered" evidence="1">
    <location>
        <begin position="24"/>
        <end position="65"/>
    </location>
</feature>
<feature type="compositionally biased region" description="Polar residues" evidence="1">
    <location>
        <begin position="27"/>
        <end position="40"/>
    </location>
</feature>
<proteinExistence type="predicted"/>
<keyword evidence="2" id="KW-0732">Signal</keyword>
<feature type="chain" id="PRO_5036858589" description="Secreted protein" evidence="2">
    <location>
        <begin position="28"/>
        <end position="130"/>
    </location>
</feature>
<organism evidence="3 4">
    <name type="scientific">Streptomyces poonensis</name>
    <dbReference type="NCBI Taxonomy" id="68255"/>
    <lineage>
        <taxon>Bacteria</taxon>
        <taxon>Bacillati</taxon>
        <taxon>Actinomycetota</taxon>
        <taxon>Actinomycetes</taxon>
        <taxon>Kitasatosporales</taxon>
        <taxon>Streptomycetaceae</taxon>
        <taxon>Streptomyces</taxon>
    </lineage>
</organism>
<accession>A0A918UYP4</accession>
<feature type="signal peptide" evidence="2">
    <location>
        <begin position="1"/>
        <end position="27"/>
    </location>
</feature>
<dbReference type="AlphaFoldDB" id="A0A918UYP4"/>
<protein>
    <recommendedName>
        <fullName evidence="5">Secreted protein</fullName>
    </recommendedName>
</protein>
<reference evidence="3" key="2">
    <citation type="submission" date="2020-09" db="EMBL/GenBank/DDBJ databases">
        <authorList>
            <person name="Sun Q."/>
            <person name="Ohkuma M."/>
        </authorList>
    </citation>
    <scope>NUCLEOTIDE SEQUENCE</scope>
    <source>
        <strain evidence="3">JCM 4815</strain>
    </source>
</reference>
<sequence>MPPYPTALATVLLATTTVLAVAGAASADTNKSQQTSTLSGPATPLLSPAAARPDSGQASRQHMDKAHTSNWAVVDYLGGTYFTSMPDEDAITVVGPDTYLEALAAVTDCAGNLIEPDESCDPSSSTCGEE</sequence>
<evidence type="ECO:0000313" key="3">
    <source>
        <dbReference type="EMBL" id="GGZ42651.1"/>
    </source>
</evidence>
<evidence type="ECO:0000256" key="2">
    <source>
        <dbReference type="SAM" id="SignalP"/>
    </source>
</evidence>
<evidence type="ECO:0000313" key="4">
    <source>
        <dbReference type="Proteomes" id="UP000622166"/>
    </source>
</evidence>
<comment type="caution">
    <text evidence="3">The sequence shown here is derived from an EMBL/GenBank/DDBJ whole genome shotgun (WGS) entry which is preliminary data.</text>
</comment>
<dbReference type="EMBL" id="BMVW01000028">
    <property type="protein sequence ID" value="GGZ42651.1"/>
    <property type="molecule type" value="Genomic_DNA"/>
</dbReference>
<dbReference type="Proteomes" id="UP000622166">
    <property type="component" value="Unassembled WGS sequence"/>
</dbReference>
<gene>
    <name evidence="3" type="ORF">GCM10010365_74160</name>
</gene>
<reference evidence="3" key="1">
    <citation type="journal article" date="2014" name="Int. J. Syst. Evol. Microbiol.">
        <title>Complete genome sequence of Corynebacterium casei LMG S-19264T (=DSM 44701T), isolated from a smear-ripened cheese.</title>
        <authorList>
            <consortium name="US DOE Joint Genome Institute (JGI-PGF)"/>
            <person name="Walter F."/>
            <person name="Albersmeier A."/>
            <person name="Kalinowski J."/>
            <person name="Ruckert C."/>
        </authorList>
    </citation>
    <scope>NUCLEOTIDE SEQUENCE</scope>
    <source>
        <strain evidence="3">JCM 4815</strain>
    </source>
</reference>